<evidence type="ECO:0000313" key="3">
    <source>
        <dbReference type="WBParaSite" id="PSU_v2.g16455.t1"/>
    </source>
</evidence>
<dbReference type="Pfam" id="PF00651">
    <property type="entry name" value="BTB"/>
    <property type="match status" value="1"/>
</dbReference>
<feature type="domain" description="BTB" evidence="1">
    <location>
        <begin position="31"/>
        <end position="99"/>
    </location>
</feature>
<organism evidence="2 3">
    <name type="scientific">Panagrolaimus superbus</name>
    <dbReference type="NCBI Taxonomy" id="310955"/>
    <lineage>
        <taxon>Eukaryota</taxon>
        <taxon>Metazoa</taxon>
        <taxon>Ecdysozoa</taxon>
        <taxon>Nematoda</taxon>
        <taxon>Chromadorea</taxon>
        <taxon>Rhabditida</taxon>
        <taxon>Tylenchina</taxon>
        <taxon>Panagrolaimomorpha</taxon>
        <taxon>Panagrolaimoidea</taxon>
        <taxon>Panagrolaimidae</taxon>
        <taxon>Panagrolaimus</taxon>
    </lineage>
</organism>
<dbReference type="SMART" id="SM00225">
    <property type="entry name" value="BTB"/>
    <property type="match status" value="1"/>
</dbReference>
<name>A0A914YAY6_9BILA</name>
<accession>A0A914YAY6</accession>
<dbReference type="PROSITE" id="PS50097">
    <property type="entry name" value="BTB"/>
    <property type="match status" value="1"/>
</dbReference>
<evidence type="ECO:0000259" key="1">
    <source>
        <dbReference type="PROSITE" id="PS50097"/>
    </source>
</evidence>
<dbReference type="InterPro" id="IPR052089">
    <property type="entry name" value="Ankyrin-BTB/POZ_domain"/>
</dbReference>
<dbReference type="PANTHER" id="PTHR46071:SF2">
    <property type="entry name" value="ANKYRIN REPEAT AND BTB_POZ DOMAIN-CONTAINING PROTEIN 2-LIKE PROTEIN"/>
    <property type="match status" value="1"/>
</dbReference>
<dbReference type="InterPro" id="IPR011333">
    <property type="entry name" value="SKP1/BTB/POZ_sf"/>
</dbReference>
<sequence length="151" mass="17727">MFSISDDSFLVHLHKKRLQTFLSQDCENGFFDISFDIDGNILHAHKFVIASISETFKELFRKQSSSSFNADQIPIDNCSFKDFRAFVLFAYTGEWTLMTNERILKMLQIAFVYQSEEFHQKCDIYLSKITFTVESFYHFYDSLADCIIIGF</sequence>
<dbReference type="AlphaFoldDB" id="A0A914YAY6"/>
<evidence type="ECO:0000313" key="2">
    <source>
        <dbReference type="Proteomes" id="UP000887577"/>
    </source>
</evidence>
<dbReference type="SUPFAM" id="SSF54695">
    <property type="entry name" value="POZ domain"/>
    <property type="match status" value="1"/>
</dbReference>
<dbReference type="Proteomes" id="UP000887577">
    <property type="component" value="Unplaced"/>
</dbReference>
<dbReference type="CDD" id="cd18186">
    <property type="entry name" value="BTB_POZ_ZBTB_KLHL-like"/>
    <property type="match status" value="1"/>
</dbReference>
<keyword evidence="2" id="KW-1185">Reference proteome</keyword>
<protein>
    <submittedName>
        <fullName evidence="3">BTB domain-containing protein</fullName>
    </submittedName>
</protein>
<dbReference type="WBParaSite" id="PSU_v2.g16455.t1">
    <property type="protein sequence ID" value="PSU_v2.g16455.t1"/>
    <property type="gene ID" value="PSU_v2.g16455"/>
</dbReference>
<reference evidence="3" key="1">
    <citation type="submission" date="2022-11" db="UniProtKB">
        <authorList>
            <consortium name="WormBaseParasite"/>
        </authorList>
    </citation>
    <scope>IDENTIFICATION</scope>
</reference>
<proteinExistence type="predicted"/>
<dbReference type="InterPro" id="IPR000210">
    <property type="entry name" value="BTB/POZ_dom"/>
</dbReference>
<dbReference type="PANTHER" id="PTHR46071">
    <property type="entry name" value="ANKYRIN REPEAT AND BTB/POZ DOMAIN-CONTAINING"/>
    <property type="match status" value="1"/>
</dbReference>
<dbReference type="Gene3D" id="3.30.710.10">
    <property type="entry name" value="Potassium Channel Kv1.1, Chain A"/>
    <property type="match status" value="1"/>
</dbReference>